<proteinExistence type="predicted"/>
<evidence type="ECO:0000313" key="2">
    <source>
        <dbReference type="Proteomes" id="UP001152795"/>
    </source>
</evidence>
<reference evidence="1" key="1">
    <citation type="submission" date="2020-04" db="EMBL/GenBank/DDBJ databases">
        <authorList>
            <person name="Alioto T."/>
            <person name="Alioto T."/>
            <person name="Gomez Garrido J."/>
        </authorList>
    </citation>
    <scope>NUCLEOTIDE SEQUENCE</scope>
    <source>
        <strain evidence="1">A484AB</strain>
    </source>
</reference>
<feature type="non-terminal residue" evidence="1">
    <location>
        <position position="1"/>
    </location>
</feature>
<accession>A0A6S7K5W3</accession>
<gene>
    <name evidence="1" type="ORF">PACLA_8A049659</name>
</gene>
<organism evidence="1 2">
    <name type="scientific">Paramuricea clavata</name>
    <name type="common">Red gorgonian</name>
    <name type="synonym">Violescent sea-whip</name>
    <dbReference type="NCBI Taxonomy" id="317549"/>
    <lineage>
        <taxon>Eukaryota</taxon>
        <taxon>Metazoa</taxon>
        <taxon>Cnidaria</taxon>
        <taxon>Anthozoa</taxon>
        <taxon>Octocorallia</taxon>
        <taxon>Malacalcyonacea</taxon>
        <taxon>Plexauridae</taxon>
        <taxon>Paramuricea</taxon>
    </lineage>
</organism>
<dbReference type="PANTHER" id="PTHR14389">
    <property type="entry name" value="SI:CH1073-475A24.1"/>
    <property type="match status" value="1"/>
</dbReference>
<dbReference type="Gene3D" id="2.40.10.10">
    <property type="entry name" value="Trypsin-like serine proteases"/>
    <property type="match status" value="1"/>
</dbReference>
<dbReference type="EMBL" id="CACRXK020024747">
    <property type="protein sequence ID" value="CAB4038918.1"/>
    <property type="molecule type" value="Genomic_DNA"/>
</dbReference>
<evidence type="ECO:0000313" key="1">
    <source>
        <dbReference type="EMBL" id="CAB4038918.1"/>
    </source>
</evidence>
<dbReference type="InterPro" id="IPR043504">
    <property type="entry name" value="Peptidase_S1_PA_chymotrypsin"/>
</dbReference>
<name>A0A6S7K5W3_PARCT</name>
<comment type="caution">
    <text evidence="1">The sequence shown here is derived from an EMBL/GenBank/DDBJ whole genome shotgun (WGS) entry which is preliminary data.</text>
</comment>
<dbReference type="Proteomes" id="UP001152795">
    <property type="component" value="Unassembled WGS sequence"/>
</dbReference>
<dbReference type="PANTHER" id="PTHR14389:SF3">
    <property type="entry name" value="PROTEIN FAM111A-LIKE"/>
    <property type="match status" value="1"/>
</dbReference>
<protein>
    <submittedName>
        <fullName evidence="1">Uncharacterized protein</fullName>
    </submittedName>
</protein>
<sequence length="339" mass="38579">KEEEFPATNVYTHVASSAEPLTENNRKSMTANVKLAAYNTLLSQDKNCSKFSNDQQIFNFASDDVSKNAATKIPGRLFKPLSNYMKSIGQISSGRIEGTCWLVTANLVMTNHHVYRMFMKERKDFGNSKLPIIVSFDYLYAGKRNHAVNIEVDDEWDPSMQFESSQLDYKFLRLKEDERIRGREPLGPIVRSRPLQEGLVIIVGHPANSEIYQETCVVVSSYLWRQKLGERGKKLLGIPRHERVSIGLNMTNNDLLRCNQACLPYDTTLFSGASGSPVFDLNGNIVAMHTQGYTLDDGKRTFPLMEFGVQLSAICEDMRRCHVVEEYFPNHEVREMDTD</sequence>
<dbReference type="Pfam" id="PF13365">
    <property type="entry name" value="Trypsin_2"/>
    <property type="match status" value="1"/>
</dbReference>
<keyword evidence="2" id="KW-1185">Reference proteome</keyword>
<dbReference type="InterPro" id="IPR009003">
    <property type="entry name" value="Peptidase_S1_PA"/>
</dbReference>
<dbReference type="OrthoDB" id="10025068at2759"/>
<dbReference type="SUPFAM" id="SSF50494">
    <property type="entry name" value="Trypsin-like serine proteases"/>
    <property type="match status" value="1"/>
</dbReference>
<dbReference type="AlphaFoldDB" id="A0A6S7K5W3"/>